<dbReference type="GO" id="GO:0005524">
    <property type="term" value="F:ATP binding"/>
    <property type="evidence" value="ECO:0007669"/>
    <property type="project" value="UniProtKB-UniRule"/>
</dbReference>
<dbReference type="RefSeq" id="WP_165265297.1">
    <property type="nucleotide sequence ID" value="NZ_JAALLS010000001.1"/>
</dbReference>
<comment type="cofactor">
    <cofactor evidence="2">
        <name>Mg(2+)</name>
        <dbReference type="ChEBI" id="CHEBI:18420"/>
    </cofactor>
</comment>
<protein>
    <recommendedName>
        <fullName evidence="2">ATP-dependent dethiobiotin synthetase BioD</fullName>
        <ecNumber evidence="2">6.3.3.3</ecNumber>
    </recommendedName>
    <alternativeName>
        <fullName evidence="2">DTB synthetase</fullName>
        <shortName evidence="2">DTBS</shortName>
    </alternativeName>
    <alternativeName>
        <fullName evidence="2">Dethiobiotin synthase</fullName>
    </alternativeName>
</protein>
<feature type="binding site" evidence="2">
    <location>
        <begin position="106"/>
        <end position="109"/>
    </location>
    <ligand>
        <name>ATP</name>
        <dbReference type="ChEBI" id="CHEBI:30616"/>
    </ligand>
</feature>
<proteinExistence type="inferred from homology"/>
<comment type="subcellular location">
    <subcellularLocation>
        <location evidence="2">Cytoplasm</location>
    </subcellularLocation>
</comment>
<dbReference type="EMBL" id="JAALLS010000001">
    <property type="protein sequence ID" value="NGP86983.1"/>
    <property type="molecule type" value="Genomic_DNA"/>
</dbReference>
<dbReference type="GO" id="GO:0004141">
    <property type="term" value="F:dethiobiotin synthase activity"/>
    <property type="evidence" value="ECO:0007669"/>
    <property type="project" value="UniProtKB-UniRule"/>
</dbReference>
<dbReference type="AlphaFoldDB" id="A0A6M1T2Z2"/>
<dbReference type="GO" id="GO:0005829">
    <property type="term" value="C:cytosol"/>
    <property type="evidence" value="ECO:0007669"/>
    <property type="project" value="TreeGrafter"/>
</dbReference>
<feature type="active site" evidence="2">
    <location>
        <position position="38"/>
    </location>
</feature>
<dbReference type="InterPro" id="IPR004472">
    <property type="entry name" value="DTB_synth_BioD"/>
</dbReference>
<keyword evidence="2" id="KW-0963">Cytoplasm</keyword>
<dbReference type="Proteomes" id="UP000479132">
    <property type="component" value="Unassembled WGS sequence"/>
</dbReference>
<name>A0A6M1T2Z2_9BACT</name>
<reference evidence="3 4" key="1">
    <citation type="submission" date="2020-02" db="EMBL/GenBank/DDBJ databases">
        <title>Aliifodinibius halophilus 2W32, complete genome.</title>
        <authorList>
            <person name="Li Y."/>
            <person name="Wu S."/>
        </authorList>
    </citation>
    <scope>NUCLEOTIDE SEQUENCE [LARGE SCALE GENOMIC DNA]</scope>
    <source>
        <strain evidence="3 4">2W32</strain>
    </source>
</reference>
<comment type="subunit">
    <text evidence="2">Homodimer.</text>
</comment>
<feature type="binding site" evidence="2">
    <location>
        <begin position="18"/>
        <end position="23"/>
    </location>
    <ligand>
        <name>ATP</name>
        <dbReference type="ChEBI" id="CHEBI:30616"/>
    </ligand>
</feature>
<dbReference type="Gene3D" id="3.40.50.300">
    <property type="entry name" value="P-loop containing nucleotide triphosphate hydrolases"/>
    <property type="match status" value="1"/>
</dbReference>
<comment type="caution">
    <text evidence="2">Lacks conserved residue(s) required for the propagation of feature annotation.</text>
</comment>
<feature type="binding site" evidence="2">
    <location>
        <position position="49"/>
    </location>
    <ligand>
        <name>Mg(2+)</name>
        <dbReference type="ChEBI" id="CHEBI:18420"/>
    </ligand>
</feature>
<evidence type="ECO:0000313" key="4">
    <source>
        <dbReference type="Proteomes" id="UP000479132"/>
    </source>
</evidence>
<dbReference type="CDD" id="cd03109">
    <property type="entry name" value="DTBS"/>
    <property type="match status" value="1"/>
</dbReference>
<feature type="binding site" evidence="2">
    <location>
        <position position="22"/>
    </location>
    <ligand>
        <name>Mg(2+)</name>
        <dbReference type="ChEBI" id="CHEBI:18420"/>
    </ligand>
</feature>
<evidence type="ECO:0000256" key="2">
    <source>
        <dbReference type="HAMAP-Rule" id="MF_00336"/>
    </source>
</evidence>
<comment type="caution">
    <text evidence="3">The sequence shown here is derived from an EMBL/GenBank/DDBJ whole genome shotgun (WGS) entry which is preliminary data.</text>
</comment>
<dbReference type="GO" id="GO:0009102">
    <property type="term" value="P:biotin biosynthetic process"/>
    <property type="evidence" value="ECO:0007669"/>
    <property type="project" value="UniProtKB-UniRule"/>
</dbReference>
<organism evidence="3 4">
    <name type="scientific">Fodinibius halophilus</name>
    <dbReference type="NCBI Taxonomy" id="1736908"/>
    <lineage>
        <taxon>Bacteria</taxon>
        <taxon>Pseudomonadati</taxon>
        <taxon>Balneolota</taxon>
        <taxon>Balneolia</taxon>
        <taxon>Balneolales</taxon>
        <taxon>Balneolaceae</taxon>
        <taxon>Fodinibius</taxon>
    </lineage>
</organism>
<comment type="similarity">
    <text evidence="2">Belongs to the dethiobiotin synthetase family.</text>
</comment>
<dbReference type="SUPFAM" id="SSF52540">
    <property type="entry name" value="P-loop containing nucleoside triphosphate hydrolases"/>
    <property type="match status" value="1"/>
</dbReference>
<dbReference type="HAMAP" id="MF_00336">
    <property type="entry name" value="BioD"/>
    <property type="match status" value="1"/>
</dbReference>
<comment type="function">
    <text evidence="2">Catalyzes a mechanistically unusual reaction, the ATP-dependent insertion of CO2 between the N7 and N8 nitrogen atoms of 7,8-diaminopelargonic acid (DAPA, also called 7,8-diammoniononanoate) to form a ureido ring.</text>
</comment>
<dbReference type="Pfam" id="PF13500">
    <property type="entry name" value="AAA_26"/>
    <property type="match status" value="1"/>
</dbReference>
<evidence type="ECO:0000313" key="3">
    <source>
        <dbReference type="EMBL" id="NGP86983.1"/>
    </source>
</evidence>
<keyword evidence="1 2" id="KW-0093">Biotin biosynthesis</keyword>
<feature type="binding site" evidence="2">
    <location>
        <position position="49"/>
    </location>
    <ligand>
        <name>ATP</name>
        <dbReference type="ChEBI" id="CHEBI:30616"/>
    </ligand>
</feature>
<dbReference type="NCBIfam" id="TIGR00347">
    <property type="entry name" value="bioD"/>
    <property type="match status" value="1"/>
</dbReference>
<dbReference type="PANTHER" id="PTHR43210:SF5">
    <property type="entry name" value="DETHIOBIOTIN SYNTHETASE"/>
    <property type="match status" value="1"/>
</dbReference>
<dbReference type="PIRSF" id="PIRSF006755">
    <property type="entry name" value="DTB_synth"/>
    <property type="match status" value="1"/>
</dbReference>
<keyword evidence="2 3" id="KW-0436">Ligase</keyword>
<feature type="binding site" evidence="2">
    <location>
        <position position="106"/>
    </location>
    <ligand>
        <name>Mg(2+)</name>
        <dbReference type="ChEBI" id="CHEBI:18420"/>
    </ligand>
</feature>
<keyword evidence="2" id="KW-0067">ATP-binding</keyword>
<dbReference type="InterPro" id="IPR027417">
    <property type="entry name" value="P-loop_NTPase"/>
</dbReference>
<keyword evidence="4" id="KW-1185">Reference proteome</keyword>
<dbReference type="PANTHER" id="PTHR43210">
    <property type="entry name" value="DETHIOBIOTIN SYNTHETASE"/>
    <property type="match status" value="1"/>
</dbReference>
<keyword evidence="2" id="KW-0547">Nucleotide-binding</keyword>
<dbReference type="UniPathway" id="UPA00078">
    <property type="reaction ID" value="UER00161"/>
</dbReference>
<evidence type="ECO:0000256" key="1">
    <source>
        <dbReference type="ARBA" id="ARBA00022756"/>
    </source>
</evidence>
<accession>A0A6M1T2Z2</accession>
<keyword evidence="2" id="KW-0460">Magnesium</keyword>
<comment type="pathway">
    <text evidence="2">Cofactor biosynthesis; biotin biosynthesis; biotin from 7,8-diaminononanoate: step 1/2.</text>
</comment>
<comment type="catalytic activity">
    <reaction evidence="2">
        <text>(7R,8S)-7,8-diammoniononanoate + CO2 + ATP = (4R,5S)-dethiobiotin + ADP + phosphate + 3 H(+)</text>
        <dbReference type="Rhea" id="RHEA:15805"/>
        <dbReference type="ChEBI" id="CHEBI:15378"/>
        <dbReference type="ChEBI" id="CHEBI:16526"/>
        <dbReference type="ChEBI" id="CHEBI:30616"/>
        <dbReference type="ChEBI" id="CHEBI:43474"/>
        <dbReference type="ChEBI" id="CHEBI:149469"/>
        <dbReference type="ChEBI" id="CHEBI:149473"/>
        <dbReference type="ChEBI" id="CHEBI:456216"/>
        <dbReference type="EC" id="6.3.3.3"/>
    </reaction>
</comment>
<dbReference type="EC" id="6.3.3.3" evidence="2"/>
<dbReference type="GO" id="GO:0000287">
    <property type="term" value="F:magnesium ion binding"/>
    <property type="evidence" value="ECO:0007669"/>
    <property type="project" value="UniProtKB-UniRule"/>
</dbReference>
<keyword evidence="2" id="KW-0479">Metal-binding</keyword>
<gene>
    <name evidence="2 3" type="primary">bioD</name>
    <name evidence="3" type="ORF">G3569_01350</name>
</gene>
<sequence>MYKNEWPSEIFVSGTDTEIGKTVVSAILTKGLEASYWKPIQAGLEEETDTQFVQRTTDFSDEYIIPERYRLETPMSPHGAAEIDDVYIEMSDFEMPEYETDHLIVEGAGGLLVPFNDDKMIIDLIERLGIPVLLTARSTLGTLNHTFLSLEALRSRDIPILGVVLNGPQHQSNREAIQHYGDINIIAEIDTLESLNADTLKKTFDEQFCL</sequence>